<accession>A0A9D4B655</accession>
<name>A0A9D4B655_9SAUR</name>
<proteinExistence type="predicted"/>
<evidence type="ECO:0000256" key="1">
    <source>
        <dbReference type="SAM" id="MobiDB-lite"/>
    </source>
</evidence>
<keyword evidence="3" id="KW-1185">Reference proteome</keyword>
<dbReference type="EMBL" id="JAHDVG010000468">
    <property type="protein sequence ID" value="KAH1181770.1"/>
    <property type="molecule type" value="Genomic_DNA"/>
</dbReference>
<dbReference type="AlphaFoldDB" id="A0A9D4B655"/>
<evidence type="ECO:0000313" key="3">
    <source>
        <dbReference type="Proteomes" id="UP000827986"/>
    </source>
</evidence>
<organism evidence="2 3">
    <name type="scientific">Mauremys mutica</name>
    <name type="common">yellowpond turtle</name>
    <dbReference type="NCBI Taxonomy" id="74926"/>
    <lineage>
        <taxon>Eukaryota</taxon>
        <taxon>Metazoa</taxon>
        <taxon>Chordata</taxon>
        <taxon>Craniata</taxon>
        <taxon>Vertebrata</taxon>
        <taxon>Euteleostomi</taxon>
        <taxon>Archelosauria</taxon>
        <taxon>Testudinata</taxon>
        <taxon>Testudines</taxon>
        <taxon>Cryptodira</taxon>
        <taxon>Durocryptodira</taxon>
        <taxon>Testudinoidea</taxon>
        <taxon>Geoemydidae</taxon>
        <taxon>Geoemydinae</taxon>
        <taxon>Mauremys</taxon>
    </lineage>
</organism>
<gene>
    <name evidence="2" type="ORF">KIL84_005496</name>
</gene>
<reference evidence="2" key="1">
    <citation type="submission" date="2021-09" db="EMBL/GenBank/DDBJ databases">
        <title>The genome of Mauremys mutica provides insights into the evolution of semi-aquatic lifestyle.</title>
        <authorList>
            <person name="Gong S."/>
            <person name="Gao Y."/>
        </authorList>
    </citation>
    <scope>NUCLEOTIDE SEQUENCE</scope>
    <source>
        <strain evidence="2">MM-2020</strain>
        <tissue evidence="2">Muscle</tissue>
    </source>
</reference>
<sequence>MGSKQGTALAAQRWEGSKGEREAAGANKRLFPNKGGPMVADGEAGSLWFPMERSRRRGPCSWGLQRHSPPLPRAENDLAWQLQVLGETPASAIIPEVPTGEQHPGVRESKWLC</sequence>
<evidence type="ECO:0000313" key="2">
    <source>
        <dbReference type="EMBL" id="KAH1181770.1"/>
    </source>
</evidence>
<comment type="caution">
    <text evidence="2">The sequence shown here is derived from an EMBL/GenBank/DDBJ whole genome shotgun (WGS) entry which is preliminary data.</text>
</comment>
<dbReference type="Proteomes" id="UP000827986">
    <property type="component" value="Unassembled WGS sequence"/>
</dbReference>
<protein>
    <submittedName>
        <fullName evidence="2">Uncharacterized protein</fullName>
    </submittedName>
</protein>
<feature type="region of interest" description="Disordered" evidence="1">
    <location>
        <begin position="1"/>
        <end position="39"/>
    </location>
</feature>